<sequence>MDSEFLIKIPGKGLSLEEIASSYLELIEDDFNITIEEMADYLSCSYDYVQRNIAPCIYHVYINSVANKALFTHCEDSKYVELFTKRKLFSRSEFQQFLLKESVLLVDRQRYYLDELSIASREKLMGLAKKQEQKTTTKMFETIALQQTSLLYSKTDLMNKVVKEFPVSELPMKLYSLKDLLDGIDDLNLKFRYKVSVYRYLEKQGIPKMKIQSLIRYRREDLENTAVYSLPLLVDKKEVLTSIEKMLGTDV</sequence>
<evidence type="ECO:0000313" key="1">
    <source>
        <dbReference type="EMBL" id="PDY38448.1"/>
    </source>
</evidence>
<name>A0A2A7BNE9_9BACI</name>
<dbReference type="EMBL" id="NVPQ01000067">
    <property type="protein sequence ID" value="PDY38448.1"/>
    <property type="molecule type" value="Genomic_DNA"/>
</dbReference>
<dbReference type="AlphaFoldDB" id="A0A2A7BNE9"/>
<organism evidence="1 2">
    <name type="scientific">Bacillus wiedmannii</name>
    <dbReference type="NCBI Taxonomy" id="1890302"/>
    <lineage>
        <taxon>Bacteria</taxon>
        <taxon>Bacillati</taxon>
        <taxon>Bacillota</taxon>
        <taxon>Bacilli</taxon>
        <taxon>Bacillales</taxon>
        <taxon>Bacillaceae</taxon>
        <taxon>Bacillus</taxon>
        <taxon>Bacillus cereus group</taxon>
    </lineage>
</organism>
<dbReference type="Proteomes" id="UP000220111">
    <property type="component" value="Unassembled WGS sequence"/>
</dbReference>
<accession>A0A2A7BNE9</accession>
<evidence type="ECO:0000313" key="2">
    <source>
        <dbReference type="Proteomes" id="UP000220111"/>
    </source>
</evidence>
<proteinExistence type="predicted"/>
<protein>
    <submittedName>
        <fullName evidence="1">Uncharacterized protein</fullName>
    </submittedName>
</protein>
<gene>
    <name evidence="1" type="ORF">COO17_21190</name>
</gene>
<reference evidence="1 2" key="1">
    <citation type="submission" date="2017-09" db="EMBL/GenBank/DDBJ databases">
        <title>Large-scale bioinformatics analysis of Bacillus genomes uncovers conserved roles of natural products in bacterial physiology.</title>
        <authorList>
            <consortium name="Agbiome Team Llc"/>
            <person name="Bleich R.M."/>
            <person name="Grubbs K.J."/>
            <person name="Santa Maria K.C."/>
            <person name="Allen S.E."/>
            <person name="Farag S."/>
            <person name="Shank E.A."/>
            <person name="Bowers A."/>
        </authorList>
    </citation>
    <scope>NUCLEOTIDE SEQUENCE [LARGE SCALE GENOMIC DNA]</scope>
    <source>
        <strain evidence="1 2">AFS098222</strain>
    </source>
</reference>
<comment type="caution">
    <text evidence="1">The sequence shown here is derived from an EMBL/GenBank/DDBJ whole genome shotgun (WGS) entry which is preliminary data.</text>
</comment>